<organism evidence="7 8">
    <name type="scientific">Motilibacter peucedani</name>
    <dbReference type="NCBI Taxonomy" id="598650"/>
    <lineage>
        <taxon>Bacteria</taxon>
        <taxon>Bacillati</taxon>
        <taxon>Actinomycetota</taxon>
        <taxon>Actinomycetes</taxon>
        <taxon>Motilibacterales</taxon>
        <taxon>Motilibacteraceae</taxon>
        <taxon>Motilibacter</taxon>
    </lineage>
</organism>
<feature type="transmembrane region" description="Helical" evidence="5">
    <location>
        <begin position="43"/>
        <end position="62"/>
    </location>
</feature>
<evidence type="ECO:0000256" key="3">
    <source>
        <dbReference type="ARBA" id="ARBA00022989"/>
    </source>
</evidence>
<feature type="transmembrane region" description="Helical" evidence="5">
    <location>
        <begin position="269"/>
        <end position="288"/>
    </location>
</feature>
<feature type="transmembrane region" description="Helical" evidence="5">
    <location>
        <begin position="204"/>
        <end position="225"/>
    </location>
</feature>
<evidence type="ECO:0000313" key="7">
    <source>
        <dbReference type="EMBL" id="RKS73793.1"/>
    </source>
</evidence>
<dbReference type="InterPro" id="IPR036259">
    <property type="entry name" value="MFS_trans_sf"/>
</dbReference>
<name>A0A420XNL3_9ACTN</name>
<feature type="transmembrane region" description="Helical" evidence="5">
    <location>
        <begin position="74"/>
        <end position="90"/>
    </location>
</feature>
<keyword evidence="2 5" id="KW-0812">Transmembrane</keyword>
<dbReference type="Gene3D" id="1.20.1250.20">
    <property type="entry name" value="MFS general substrate transporter like domains"/>
    <property type="match status" value="2"/>
</dbReference>
<feature type="signal peptide" evidence="6">
    <location>
        <begin position="1"/>
        <end position="27"/>
    </location>
</feature>
<feature type="transmembrane region" description="Helical" evidence="5">
    <location>
        <begin position="237"/>
        <end position="257"/>
    </location>
</feature>
<keyword evidence="8" id="KW-1185">Reference proteome</keyword>
<dbReference type="InParanoid" id="A0A420XNL3"/>
<proteinExistence type="predicted"/>
<feature type="transmembrane region" description="Helical" evidence="5">
    <location>
        <begin position="358"/>
        <end position="376"/>
    </location>
</feature>
<feature type="transmembrane region" description="Helical" evidence="5">
    <location>
        <begin position="294"/>
        <end position="316"/>
    </location>
</feature>
<dbReference type="GO" id="GO:0016020">
    <property type="term" value="C:membrane"/>
    <property type="evidence" value="ECO:0007669"/>
    <property type="project" value="UniProtKB-SubCell"/>
</dbReference>
<feature type="transmembrane region" description="Helical" evidence="5">
    <location>
        <begin position="96"/>
        <end position="112"/>
    </location>
</feature>
<evidence type="ECO:0000256" key="6">
    <source>
        <dbReference type="SAM" id="SignalP"/>
    </source>
</evidence>
<dbReference type="Pfam" id="PF07690">
    <property type="entry name" value="MFS_1"/>
    <property type="match status" value="1"/>
</dbReference>
<gene>
    <name evidence="7" type="ORF">CLV35_2284</name>
</gene>
<dbReference type="GO" id="GO:0022857">
    <property type="term" value="F:transmembrane transporter activity"/>
    <property type="evidence" value="ECO:0007669"/>
    <property type="project" value="InterPro"/>
</dbReference>
<dbReference type="CDD" id="cd17393">
    <property type="entry name" value="MFS_MosC_like"/>
    <property type="match status" value="1"/>
</dbReference>
<accession>A0A420XNL3</accession>
<evidence type="ECO:0000256" key="5">
    <source>
        <dbReference type="SAM" id="Phobius"/>
    </source>
</evidence>
<dbReference type="InterPro" id="IPR051788">
    <property type="entry name" value="MFS_Transporter"/>
</dbReference>
<dbReference type="AlphaFoldDB" id="A0A420XNL3"/>
<evidence type="ECO:0000313" key="8">
    <source>
        <dbReference type="Proteomes" id="UP000281955"/>
    </source>
</evidence>
<dbReference type="EMBL" id="RBWV01000012">
    <property type="protein sequence ID" value="RKS73793.1"/>
    <property type="molecule type" value="Genomic_DNA"/>
</dbReference>
<sequence length="392" mass="39554">MKALPVRARASVSLLFALMGSTMGSWAARIPTVKAHVGLDDRHWGYASISSTAGSLLALVVVSSVIGRLGPRRLALTGAVVLLVDAPLAALSRGPLPLVAGLLVQGFAANLLSTPMNAQAVEVEKAYGRRIMASFHACFSVGMLAGGLAGAAAARAHVSPSAQLATTGTVLALLLARSAAWLPGDVVREAHERRPLRARLTPQLGLLGAVAFASSLAEGTCVQWSALYSSDALGRGAAAGATTYACFSATMTLTRACGDRVVHRVGRALYVRLSACVALAGILLALGPGTLPTAYAGFALAGVGLACIVPTVYGIAGSQPGMTPGEGISVATLGQWPAFLVGPLVVGGLAGAVGLRPALLLVAVAAVAVAALSLRLREPGTPVAQSRALQRA</sequence>
<dbReference type="RefSeq" id="WP_121193607.1">
    <property type="nucleotide sequence ID" value="NZ_RBWV01000012.1"/>
</dbReference>
<dbReference type="Proteomes" id="UP000281955">
    <property type="component" value="Unassembled WGS sequence"/>
</dbReference>
<keyword evidence="3 5" id="KW-1133">Transmembrane helix</keyword>
<feature type="transmembrane region" description="Helical" evidence="5">
    <location>
        <begin position="133"/>
        <end position="156"/>
    </location>
</feature>
<dbReference type="PANTHER" id="PTHR23514">
    <property type="entry name" value="BYPASS OF STOP CODON PROTEIN 6"/>
    <property type="match status" value="1"/>
</dbReference>
<evidence type="ECO:0000256" key="1">
    <source>
        <dbReference type="ARBA" id="ARBA00004141"/>
    </source>
</evidence>
<dbReference type="OrthoDB" id="151222at2"/>
<feature type="transmembrane region" description="Helical" evidence="5">
    <location>
        <begin position="328"/>
        <end position="352"/>
    </location>
</feature>
<comment type="subcellular location">
    <subcellularLocation>
        <location evidence="1">Membrane</location>
        <topology evidence="1">Multi-pass membrane protein</topology>
    </subcellularLocation>
</comment>
<protein>
    <submittedName>
        <fullName evidence="7">Fucose permease</fullName>
    </submittedName>
</protein>
<feature type="transmembrane region" description="Helical" evidence="5">
    <location>
        <begin position="162"/>
        <end position="183"/>
    </location>
</feature>
<evidence type="ECO:0000256" key="2">
    <source>
        <dbReference type="ARBA" id="ARBA00022692"/>
    </source>
</evidence>
<dbReference type="PANTHER" id="PTHR23514:SF13">
    <property type="entry name" value="INNER MEMBRANE PROTEIN YBJJ"/>
    <property type="match status" value="1"/>
</dbReference>
<comment type="caution">
    <text evidence="7">The sequence shown here is derived from an EMBL/GenBank/DDBJ whole genome shotgun (WGS) entry which is preliminary data.</text>
</comment>
<dbReference type="InterPro" id="IPR011701">
    <property type="entry name" value="MFS"/>
</dbReference>
<keyword evidence="6" id="KW-0732">Signal</keyword>
<reference evidence="7 8" key="1">
    <citation type="submission" date="2018-10" db="EMBL/GenBank/DDBJ databases">
        <title>Genomic Encyclopedia of Archaeal and Bacterial Type Strains, Phase II (KMG-II): from individual species to whole genera.</title>
        <authorList>
            <person name="Goeker M."/>
        </authorList>
    </citation>
    <scope>NUCLEOTIDE SEQUENCE [LARGE SCALE GENOMIC DNA]</scope>
    <source>
        <strain evidence="7 8">RP-AC37</strain>
    </source>
</reference>
<dbReference type="SUPFAM" id="SSF103473">
    <property type="entry name" value="MFS general substrate transporter"/>
    <property type="match status" value="1"/>
</dbReference>
<evidence type="ECO:0000256" key="4">
    <source>
        <dbReference type="ARBA" id="ARBA00023136"/>
    </source>
</evidence>
<feature type="chain" id="PRO_5019512078" evidence="6">
    <location>
        <begin position="28"/>
        <end position="392"/>
    </location>
</feature>
<keyword evidence="4 5" id="KW-0472">Membrane</keyword>